<dbReference type="GO" id="GO:0005773">
    <property type="term" value="C:vacuole"/>
    <property type="evidence" value="ECO:0007669"/>
    <property type="project" value="TreeGrafter"/>
</dbReference>
<comment type="subcellular location">
    <subcellularLocation>
        <location evidence="1">Secreted</location>
    </subcellularLocation>
</comment>
<keyword evidence="5" id="KW-0325">Glycoprotein</keyword>
<protein>
    <recommendedName>
        <fullName evidence="6">Carboxypeptidase</fullName>
        <ecNumber evidence="6">3.4.16.-</ecNumber>
    </recommendedName>
</protein>
<name>V4SH11_CITCL</name>
<dbReference type="eggNOG" id="KOG1282">
    <property type="taxonomic scope" value="Eukaryota"/>
</dbReference>
<dbReference type="EMBL" id="KI536978">
    <property type="protein sequence ID" value="ESR36296.1"/>
    <property type="molecule type" value="Genomic_DNA"/>
</dbReference>
<proteinExistence type="inferred from homology"/>
<keyword evidence="6" id="KW-0378">Hydrolase</keyword>
<evidence type="ECO:0000256" key="4">
    <source>
        <dbReference type="ARBA" id="ARBA00022729"/>
    </source>
</evidence>
<dbReference type="Proteomes" id="UP000030687">
    <property type="component" value="Unassembled WGS sequence"/>
</dbReference>
<dbReference type="GO" id="GO:0006508">
    <property type="term" value="P:proteolysis"/>
    <property type="evidence" value="ECO:0007669"/>
    <property type="project" value="UniProtKB-KW"/>
</dbReference>
<evidence type="ECO:0000313" key="7">
    <source>
        <dbReference type="EMBL" id="ESR36296.1"/>
    </source>
</evidence>
<dbReference type="PANTHER" id="PTHR11802">
    <property type="entry name" value="SERINE PROTEASE FAMILY S10 SERINE CARBOXYPEPTIDASE"/>
    <property type="match status" value="1"/>
</dbReference>
<evidence type="ECO:0000313" key="8">
    <source>
        <dbReference type="Proteomes" id="UP000030687"/>
    </source>
</evidence>
<dbReference type="InParanoid" id="V4SH11"/>
<accession>V4SH11</accession>
<dbReference type="SUPFAM" id="SSF53474">
    <property type="entry name" value="alpha/beta-Hydrolases"/>
    <property type="match status" value="1"/>
</dbReference>
<dbReference type="KEGG" id="cic:CICLE_v10030272mg"/>
<dbReference type="PROSITE" id="PS00131">
    <property type="entry name" value="CARBOXYPEPT_SER_SER"/>
    <property type="match status" value="1"/>
</dbReference>
<evidence type="ECO:0000256" key="5">
    <source>
        <dbReference type="ARBA" id="ARBA00023180"/>
    </source>
</evidence>
<dbReference type="InterPro" id="IPR029058">
    <property type="entry name" value="AB_hydrolase_fold"/>
</dbReference>
<gene>
    <name evidence="7" type="ORF">CICLE_v10030272mg</name>
</gene>
<keyword evidence="4" id="KW-0732">Signal</keyword>
<keyword evidence="8" id="KW-1185">Reference proteome</keyword>
<dbReference type="STRING" id="85681.V4SH11"/>
<dbReference type="EC" id="3.4.16.-" evidence="6"/>
<dbReference type="Gramene" id="ESR36296">
    <property type="protein sequence ID" value="ESR36296"/>
    <property type="gene ID" value="CICLE_v10030272mg"/>
</dbReference>
<dbReference type="PRINTS" id="PR00724">
    <property type="entry name" value="CRBOXYPTASEC"/>
</dbReference>
<dbReference type="PANTHER" id="PTHR11802:SF132">
    <property type="entry name" value="SERINE CARBOXYPEPTIDASE-LIKE 36-RELATED"/>
    <property type="match status" value="1"/>
</dbReference>
<dbReference type="Gene3D" id="3.40.50.1820">
    <property type="entry name" value="alpha/beta hydrolase"/>
    <property type="match status" value="1"/>
</dbReference>
<dbReference type="GO" id="GO:0005576">
    <property type="term" value="C:extracellular region"/>
    <property type="evidence" value="ECO:0007669"/>
    <property type="project" value="UniProtKB-SubCell"/>
</dbReference>
<dbReference type="InterPro" id="IPR001563">
    <property type="entry name" value="Peptidase_S10"/>
</dbReference>
<comment type="similarity">
    <text evidence="2 6">Belongs to the peptidase S10 family.</text>
</comment>
<evidence type="ECO:0000256" key="6">
    <source>
        <dbReference type="RuleBase" id="RU361156"/>
    </source>
</evidence>
<keyword evidence="3" id="KW-0964">Secreted</keyword>
<evidence type="ECO:0000256" key="3">
    <source>
        <dbReference type="ARBA" id="ARBA00022525"/>
    </source>
</evidence>
<dbReference type="GO" id="GO:0004185">
    <property type="term" value="F:serine-type carboxypeptidase activity"/>
    <property type="evidence" value="ECO:0007669"/>
    <property type="project" value="UniProtKB-UniRule"/>
</dbReference>
<sequence>MELIKLKGFYLGQPNGGEIDQHSGYVTVDAKAGSALFYYFVESANSSTEPLVLWLNGVNICSSLAELGPYPVNTDGKCLSHSKYARNSVKYFIMCSSWSLQQELDFPTRIHHLTMTRTAEDSYTLLVNWFERLPEYRAREFFLAGESYAGHFVPQACSIDPSIQQDFQSNFHQFKRPSCAGDSDGRVPTTSKRHSINKLGALVNTTWYPWHSQGEHSLSSLFLDGKLPSQTRS</sequence>
<dbReference type="Pfam" id="PF00450">
    <property type="entry name" value="Peptidase_S10"/>
    <property type="match status" value="1"/>
</dbReference>
<evidence type="ECO:0000256" key="1">
    <source>
        <dbReference type="ARBA" id="ARBA00004613"/>
    </source>
</evidence>
<dbReference type="InterPro" id="IPR018202">
    <property type="entry name" value="Ser_caboxypep_ser_AS"/>
</dbReference>
<organism evidence="7 8">
    <name type="scientific">Citrus clementina</name>
    <name type="common">Clementine</name>
    <name type="synonym">Citrus deliciosa x Citrus sinensis</name>
    <dbReference type="NCBI Taxonomy" id="85681"/>
    <lineage>
        <taxon>Eukaryota</taxon>
        <taxon>Viridiplantae</taxon>
        <taxon>Streptophyta</taxon>
        <taxon>Embryophyta</taxon>
        <taxon>Tracheophyta</taxon>
        <taxon>Spermatophyta</taxon>
        <taxon>Magnoliopsida</taxon>
        <taxon>eudicotyledons</taxon>
        <taxon>Gunneridae</taxon>
        <taxon>Pentapetalae</taxon>
        <taxon>rosids</taxon>
        <taxon>malvids</taxon>
        <taxon>Sapindales</taxon>
        <taxon>Rutaceae</taxon>
        <taxon>Aurantioideae</taxon>
        <taxon>Citrus</taxon>
    </lineage>
</organism>
<keyword evidence="6" id="KW-0645">Protease</keyword>
<keyword evidence="6" id="KW-0121">Carboxypeptidase</keyword>
<dbReference type="AlphaFoldDB" id="V4SH11"/>
<evidence type="ECO:0000256" key="2">
    <source>
        <dbReference type="ARBA" id="ARBA00009431"/>
    </source>
</evidence>
<reference evidence="7 8" key="1">
    <citation type="submission" date="2013-10" db="EMBL/GenBank/DDBJ databases">
        <authorList>
            <consortium name="International Citrus Genome Consortium"/>
            <person name="Jenkins J."/>
            <person name="Schmutz J."/>
            <person name="Prochnik S."/>
            <person name="Rokhsar D."/>
            <person name="Gmitter F."/>
            <person name="Ollitrault P."/>
            <person name="Machado M."/>
            <person name="Talon M."/>
            <person name="Wincker P."/>
            <person name="Jaillon O."/>
            <person name="Morgante M."/>
        </authorList>
    </citation>
    <scope>NUCLEOTIDE SEQUENCE</scope>
    <source>
        <strain evidence="8">cv. Clemenules</strain>
    </source>
</reference>